<dbReference type="Proteomes" id="UP000001861">
    <property type="component" value="Unassembled WGS sequence"/>
</dbReference>
<evidence type="ECO:0000313" key="2">
    <source>
        <dbReference type="Proteomes" id="UP000001861"/>
    </source>
</evidence>
<accession>D6RNN3</accession>
<comment type="caution">
    <text evidence="1">The sequence shown here is derived from an EMBL/GenBank/DDBJ whole genome shotgun (WGS) entry which is preliminary data.</text>
</comment>
<dbReference type="GeneID" id="9379137"/>
<dbReference type="VEuPathDB" id="FungiDB:CC1G_14805"/>
<dbReference type="KEGG" id="cci:CC1G_14805"/>
<proteinExistence type="predicted"/>
<dbReference type="HOGENOM" id="CLU_2670982_0_0_1"/>
<dbReference type="AlphaFoldDB" id="D6RNN3"/>
<dbReference type="RefSeq" id="XP_002910826.1">
    <property type="nucleotide sequence ID" value="XM_002910780.1"/>
</dbReference>
<dbReference type="EMBL" id="AACS02000007">
    <property type="protein sequence ID" value="EFI27332.1"/>
    <property type="molecule type" value="Genomic_DNA"/>
</dbReference>
<keyword evidence="2" id="KW-1185">Reference proteome</keyword>
<protein>
    <submittedName>
        <fullName evidence="1">Uncharacterized protein</fullName>
    </submittedName>
</protein>
<dbReference type="InParanoid" id="D6RNN3"/>
<sequence length="75" mass="8198">MRGSGTASTEETEGSNIILPTLRRLTVLDNIYPSVSLSQFDEILKIRHPDARIYSFQSFKTGVPGSSAATNVNQL</sequence>
<organism evidence="1 2">
    <name type="scientific">Coprinopsis cinerea (strain Okayama-7 / 130 / ATCC MYA-4618 / FGSC 9003)</name>
    <name type="common">Inky cap fungus</name>
    <name type="synonym">Hormographiella aspergillata</name>
    <dbReference type="NCBI Taxonomy" id="240176"/>
    <lineage>
        <taxon>Eukaryota</taxon>
        <taxon>Fungi</taxon>
        <taxon>Dikarya</taxon>
        <taxon>Basidiomycota</taxon>
        <taxon>Agaricomycotina</taxon>
        <taxon>Agaricomycetes</taxon>
        <taxon>Agaricomycetidae</taxon>
        <taxon>Agaricales</taxon>
        <taxon>Agaricineae</taxon>
        <taxon>Psathyrellaceae</taxon>
        <taxon>Coprinopsis</taxon>
    </lineage>
</organism>
<evidence type="ECO:0000313" key="1">
    <source>
        <dbReference type="EMBL" id="EFI27332.1"/>
    </source>
</evidence>
<gene>
    <name evidence="1" type="ORF">CC1G_14805</name>
</gene>
<reference evidence="1 2" key="1">
    <citation type="journal article" date="2010" name="Proc. Natl. Acad. Sci. U.S.A.">
        <title>Insights into evolution of multicellular fungi from the assembled chromosomes of the mushroom Coprinopsis cinerea (Coprinus cinereus).</title>
        <authorList>
            <person name="Stajich J.E."/>
            <person name="Wilke S.K."/>
            <person name="Ahren D."/>
            <person name="Au C.H."/>
            <person name="Birren B.W."/>
            <person name="Borodovsky M."/>
            <person name="Burns C."/>
            <person name="Canback B."/>
            <person name="Casselton L.A."/>
            <person name="Cheng C.K."/>
            <person name="Deng J."/>
            <person name="Dietrich F.S."/>
            <person name="Fargo D.C."/>
            <person name="Farman M.L."/>
            <person name="Gathman A.C."/>
            <person name="Goldberg J."/>
            <person name="Guigo R."/>
            <person name="Hoegger P.J."/>
            <person name="Hooker J.B."/>
            <person name="Huggins A."/>
            <person name="James T.Y."/>
            <person name="Kamada T."/>
            <person name="Kilaru S."/>
            <person name="Kodira C."/>
            <person name="Kues U."/>
            <person name="Kupfer D."/>
            <person name="Kwan H.S."/>
            <person name="Lomsadze A."/>
            <person name="Li W."/>
            <person name="Lilly W.W."/>
            <person name="Ma L.J."/>
            <person name="Mackey A.J."/>
            <person name="Manning G."/>
            <person name="Martin F."/>
            <person name="Muraguchi H."/>
            <person name="Natvig D.O."/>
            <person name="Palmerini H."/>
            <person name="Ramesh M.A."/>
            <person name="Rehmeyer C.J."/>
            <person name="Roe B.A."/>
            <person name="Shenoy N."/>
            <person name="Stanke M."/>
            <person name="Ter-Hovhannisyan V."/>
            <person name="Tunlid A."/>
            <person name="Velagapudi R."/>
            <person name="Vision T.J."/>
            <person name="Zeng Q."/>
            <person name="Zolan M.E."/>
            <person name="Pukkila P.J."/>
        </authorList>
    </citation>
    <scope>NUCLEOTIDE SEQUENCE [LARGE SCALE GENOMIC DNA]</scope>
    <source>
        <strain evidence="2">Okayama-7 / 130 / ATCC MYA-4618 / FGSC 9003</strain>
    </source>
</reference>
<name>D6RNN3_COPC7</name>